<dbReference type="OrthoDB" id="6718630at2759"/>
<dbReference type="SUPFAM" id="SSF100920">
    <property type="entry name" value="Heat shock protein 70kD (HSP70), peptide-binding domain"/>
    <property type="match status" value="1"/>
</dbReference>
<sequence length="632" mass="71324">MGTEAPAIGIDLGTSFSSAAVYQNGKVEVIPTKEGPRLVPSYIFYHPMKLKVSVGTTADHMGIDYINNFIFDAKRIIGRKYDDVYVQKLKNRSEYRFKIVRGDEDKAEYEMKHDGLIVWKSPEQASSEILKYLRESANEYLGAEVTEAVISVPAHFSNAQRAATKAAAELAGLRVLKLISEPVAGAIYYTKERSNIEGTLLVFDMGGGTLDVSIIKVSKEKFEVLSVEGDTFLGGRDYDNVLIDYFKTKIIKKFNQSYVTPRLLRRLKEKCVVLKEKLSTQNEYSLNLNCIKNENDDFNMSLTRDKYNEITNETTTRALNLVQKCLTGVGLSKNDINEVILVGGMTRMPKIREELRNFFGGKNPKTDVNPDEAVALGAAIQASVLKHNFKELERYVVAEVMPLSLGVEVSPRLMFVAIKKNTPLPAQGCLKIRTTVNDQEKVTFPIYEGERKNCAFNTLLGEFTINNLPKGKAGDVKFEAIFFLNHDGILDVEAHETSTNQKNKLTVTLENYRLCQNKISNIIEDAEKNYCDDILYEKYSDTCIDILQVYNDILYDIKLISSQTDRSFVEKECKGLKISLDNSVYTEIDELERAYKSFRGATEGIVKQAIDIKWPDFSLSDKFNSLQMNPKS</sequence>
<name>A0A6J2XSQ7_SITOR</name>
<comment type="similarity">
    <text evidence="1 4">Belongs to the heat shock protein 70 family.</text>
</comment>
<dbReference type="RefSeq" id="XP_030753865.1">
    <property type="nucleotide sequence ID" value="XM_030898005.1"/>
</dbReference>
<keyword evidence="3 4" id="KW-0067">ATP-binding</keyword>
<reference evidence="6" key="1">
    <citation type="submission" date="2025-08" db="UniProtKB">
        <authorList>
            <consortium name="RefSeq"/>
        </authorList>
    </citation>
    <scope>IDENTIFICATION</scope>
    <source>
        <tissue evidence="6">Gonads</tissue>
    </source>
</reference>
<evidence type="ECO:0000313" key="5">
    <source>
        <dbReference type="Proteomes" id="UP000504635"/>
    </source>
</evidence>
<dbReference type="Gene3D" id="3.30.30.30">
    <property type="match status" value="1"/>
</dbReference>
<proteinExistence type="inferred from homology"/>
<dbReference type="InterPro" id="IPR029047">
    <property type="entry name" value="HSP70_peptide-bd_sf"/>
</dbReference>
<protein>
    <submittedName>
        <fullName evidence="6">Heat shock 70 kDa protein-like</fullName>
    </submittedName>
</protein>
<dbReference type="Gene3D" id="3.30.420.40">
    <property type="match status" value="2"/>
</dbReference>
<dbReference type="Gene3D" id="3.90.640.10">
    <property type="entry name" value="Actin, Chain A, domain 4"/>
    <property type="match status" value="1"/>
</dbReference>
<evidence type="ECO:0000256" key="2">
    <source>
        <dbReference type="ARBA" id="ARBA00022741"/>
    </source>
</evidence>
<dbReference type="Pfam" id="PF00012">
    <property type="entry name" value="HSP70"/>
    <property type="match status" value="1"/>
</dbReference>
<evidence type="ECO:0000256" key="3">
    <source>
        <dbReference type="ARBA" id="ARBA00022840"/>
    </source>
</evidence>
<dbReference type="PROSITE" id="PS00297">
    <property type="entry name" value="HSP70_1"/>
    <property type="match status" value="1"/>
</dbReference>
<dbReference type="InterPro" id="IPR018181">
    <property type="entry name" value="Heat_shock_70_CS"/>
</dbReference>
<dbReference type="InParanoid" id="A0A6J2XSQ7"/>
<gene>
    <name evidence="6" type="primary">LOC115880725</name>
</gene>
<dbReference type="PRINTS" id="PR00301">
    <property type="entry name" value="HEATSHOCK70"/>
</dbReference>
<keyword evidence="5" id="KW-1185">Reference proteome</keyword>
<evidence type="ECO:0000313" key="6">
    <source>
        <dbReference type="RefSeq" id="XP_030753865.1"/>
    </source>
</evidence>
<evidence type="ECO:0000256" key="4">
    <source>
        <dbReference type="RuleBase" id="RU003322"/>
    </source>
</evidence>
<dbReference type="PROSITE" id="PS00329">
    <property type="entry name" value="HSP70_2"/>
    <property type="match status" value="1"/>
</dbReference>
<dbReference type="GO" id="GO:0005524">
    <property type="term" value="F:ATP binding"/>
    <property type="evidence" value="ECO:0007669"/>
    <property type="project" value="UniProtKB-KW"/>
</dbReference>
<accession>A0A6J2XSQ7</accession>
<dbReference type="Gene3D" id="2.60.34.10">
    <property type="entry name" value="Substrate Binding Domain Of DNAk, Chain A, domain 1"/>
    <property type="match status" value="1"/>
</dbReference>
<dbReference type="PANTHER" id="PTHR19375">
    <property type="entry name" value="HEAT SHOCK PROTEIN 70KDA"/>
    <property type="match status" value="1"/>
</dbReference>
<dbReference type="InterPro" id="IPR013126">
    <property type="entry name" value="Hsp_70_fam"/>
</dbReference>
<dbReference type="GO" id="GO:0140662">
    <property type="term" value="F:ATP-dependent protein folding chaperone"/>
    <property type="evidence" value="ECO:0007669"/>
    <property type="project" value="InterPro"/>
</dbReference>
<dbReference type="KEGG" id="soy:115880725"/>
<dbReference type="InterPro" id="IPR043129">
    <property type="entry name" value="ATPase_NBD"/>
</dbReference>
<keyword evidence="2 4" id="KW-0547">Nucleotide-binding</keyword>
<dbReference type="FunFam" id="3.90.640.10:FF:000003">
    <property type="entry name" value="Molecular chaperone DnaK"/>
    <property type="match status" value="1"/>
</dbReference>
<dbReference type="PROSITE" id="PS01036">
    <property type="entry name" value="HSP70_3"/>
    <property type="match status" value="1"/>
</dbReference>
<dbReference type="AlphaFoldDB" id="A0A6J2XSQ7"/>
<dbReference type="Proteomes" id="UP000504635">
    <property type="component" value="Unplaced"/>
</dbReference>
<dbReference type="SUPFAM" id="SSF53067">
    <property type="entry name" value="Actin-like ATPase domain"/>
    <property type="match status" value="2"/>
</dbReference>
<evidence type="ECO:0000256" key="1">
    <source>
        <dbReference type="ARBA" id="ARBA00007381"/>
    </source>
</evidence>
<dbReference type="GeneID" id="115880725"/>
<organism evidence="5 6">
    <name type="scientific">Sitophilus oryzae</name>
    <name type="common">Rice weevil</name>
    <name type="synonym">Curculio oryzae</name>
    <dbReference type="NCBI Taxonomy" id="7048"/>
    <lineage>
        <taxon>Eukaryota</taxon>
        <taxon>Metazoa</taxon>
        <taxon>Ecdysozoa</taxon>
        <taxon>Arthropoda</taxon>
        <taxon>Hexapoda</taxon>
        <taxon>Insecta</taxon>
        <taxon>Pterygota</taxon>
        <taxon>Neoptera</taxon>
        <taxon>Endopterygota</taxon>
        <taxon>Coleoptera</taxon>
        <taxon>Polyphaga</taxon>
        <taxon>Cucujiformia</taxon>
        <taxon>Curculionidae</taxon>
        <taxon>Dryophthorinae</taxon>
        <taxon>Sitophilus</taxon>
    </lineage>
</organism>